<reference evidence="1 2" key="1">
    <citation type="journal article" date="2020" name="Cell">
        <title>Large-Scale Comparative Analyses of Tick Genomes Elucidate Their Genetic Diversity and Vector Capacities.</title>
        <authorList>
            <consortium name="Tick Genome and Microbiome Consortium (TIGMIC)"/>
            <person name="Jia N."/>
            <person name="Wang J."/>
            <person name="Shi W."/>
            <person name="Du L."/>
            <person name="Sun Y."/>
            <person name="Zhan W."/>
            <person name="Jiang J.F."/>
            <person name="Wang Q."/>
            <person name="Zhang B."/>
            <person name="Ji P."/>
            <person name="Bell-Sakyi L."/>
            <person name="Cui X.M."/>
            <person name="Yuan T.T."/>
            <person name="Jiang B.G."/>
            <person name="Yang W.F."/>
            <person name="Lam T.T."/>
            <person name="Chang Q.C."/>
            <person name="Ding S.J."/>
            <person name="Wang X.J."/>
            <person name="Zhu J.G."/>
            <person name="Ruan X.D."/>
            <person name="Zhao L."/>
            <person name="Wei J.T."/>
            <person name="Ye R.Z."/>
            <person name="Que T.C."/>
            <person name="Du C.H."/>
            <person name="Zhou Y.H."/>
            <person name="Cheng J.X."/>
            <person name="Dai P.F."/>
            <person name="Guo W.B."/>
            <person name="Han X.H."/>
            <person name="Huang E.J."/>
            <person name="Li L.F."/>
            <person name="Wei W."/>
            <person name="Gao Y.C."/>
            <person name="Liu J.Z."/>
            <person name="Shao H.Z."/>
            <person name="Wang X."/>
            <person name="Wang C.C."/>
            <person name="Yang T.C."/>
            <person name="Huo Q.B."/>
            <person name="Li W."/>
            <person name="Chen H.Y."/>
            <person name="Chen S.E."/>
            <person name="Zhou L.G."/>
            <person name="Ni X.B."/>
            <person name="Tian J.H."/>
            <person name="Sheng Y."/>
            <person name="Liu T."/>
            <person name="Pan Y.S."/>
            <person name="Xia L.Y."/>
            <person name="Li J."/>
            <person name="Zhao F."/>
            <person name="Cao W.C."/>
        </authorList>
    </citation>
    <scope>NUCLEOTIDE SEQUENCE [LARGE SCALE GENOMIC DNA]</scope>
    <source>
        <strain evidence="1">Iper-2018</strain>
    </source>
</reference>
<evidence type="ECO:0000313" key="2">
    <source>
        <dbReference type="Proteomes" id="UP000805193"/>
    </source>
</evidence>
<protein>
    <submittedName>
        <fullName evidence="1">Uncharacterized protein</fullName>
    </submittedName>
</protein>
<organism evidence="1 2">
    <name type="scientific">Ixodes persulcatus</name>
    <name type="common">Taiga tick</name>
    <dbReference type="NCBI Taxonomy" id="34615"/>
    <lineage>
        <taxon>Eukaryota</taxon>
        <taxon>Metazoa</taxon>
        <taxon>Ecdysozoa</taxon>
        <taxon>Arthropoda</taxon>
        <taxon>Chelicerata</taxon>
        <taxon>Arachnida</taxon>
        <taxon>Acari</taxon>
        <taxon>Parasitiformes</taxon>
        <taxon>Ixodida</taxon>
        <taxon>Ixodoidea</taxon>
        <taxon>Ixodidae</taxon>
        <taxon>Ixodinae</taxon>
        <taxon>Ixodes</taxon>
    </lineage>
</organism>
<name>A0AC60QGW9_IXOPE</name>
<sequence length="165" mass="18859">MDDDDCMGILWSLHQWRIEFNQLEESIQATKEAADELEEQLVATNFTVAALLAQRFTRYPRERAMYVRSGRWFEETLPRLGEQQLPCLLSCVLNYLPAVLGFPNAIGALDGCHLPVSPPKDSAVDYRNYKGWYSVILLALVDHRYLFRYISVGSPGKCHDVNVYG</sequence>
<evidence type="ECO:0000313" key="1">
    <source>
        <dbReference type="EMBL" id="KAG0432602.1"/>
    </source>
</evidence>
<proteinExistence type="predicted"/>
<dbReference type="EMBL" id="JABSTQ010009135">
    <property type="protein sequence ID" value="KAG0432602.1"/>
    <property type="molecule type" value="Genomic_DNA"/>
</dbReference>
<accession>A0AC60QGW9</accession>
<gene>
    <name evidence="1" type="ORF">HPB47_020700</name>
</gene>
<comment type="caution">
    <text evidence="1">The sequence shown here is derived from an EMBL/GenBank/DDBJ whole genome shotgun (WGS) entry which is preliminary data.</text>
</comment>
<keyword evidence="2" id="KW-1185">Reference proteome</keyword>
<dbReference type="Proteomes" id="UP000805193">
    <property type="component" value="Unassembled WGS sequence"/>
</dbReference>